<organism evidence="2 3">
    <name type="scientific">Piloderma croceum (strain F 1598)</name>
    <dbReference type="NCBI Taxonomy" id="765440"/>
    <lineage>
        <taxon>Eukaryota</taxon>
        <taxon>Fungi</taxon>
        <taxon>Dikarya</taxon>
        <taxon>Basidiomycota</taxon>
        <taxon>Agaricomycotina</taxon>
        <taxon>Agaricomycetes</taxon>
        <taxon>Agaricomycetidae</taxon>
        <taxon>Atheliales</taxon>
        <taxon>Atheliaceae</taxon>
        <taxon>Piloderma</taxon>
    </lineage>
</organism>
<accession>A0A0C3F2D2</accession>
<dbReference type="OrthoDB" id="2884925at2759"/>
<evidence type="ECO:0000313" key="3">
    <source>
        <dbReference type="Proteomes" id="UP000054166"/>
    </source>
</evidence>
<dbReference type="InterPro" id="IPR032675">
    <property type="entry name" value="LRR_dom_sf"/>
</dbReference>
<reference evidence="3" key="2">
    <citation type="submission" date="2015-01" db="EMBL/GenBank/DDBJ databases">
        <title>Evolutionary Origins and Diversification of the Mycorrhizal Mutualists.</title>
        <authorList>
            <consortium name="DOE Joint Genome Institute"/>
            <consortium name="Mycorrhizal Genomics Consortium"/>
            <person name="Kohler A."/>
            <person name="Kuo A."/>
            <person name="Nagy L.G."/>
            <person name="Floudas D."/>
            <person name="Copeland A."/>
            <person name="Barry K.W."/>
            <person name="Cichocki N."/>
            <person name="Veneault-Fourrey C."/>
            <person name="LaButti K."/>
            <person name="Lindquist E.A."/>
            <person name="Lipzen A."/>
            <person name="Lundell T."/>
            <person name="Morin E."/>
            <person name="Murat C."/>
            <person name="Riley R."/>
            <person name="Ohm R."/>
            <person name="Sun H."/>
            <person name="Tunlid A."/>
            <person name="Henrissat B."/>
            <person name="Grigoriev I.V."/>
            <person name="Hibbett D.S."/>
            <person name="Martin F."/>
        </authorList>
    </citation>
    <scope>NUCLEOTIDE SEQUENCE [LARGE SCALE GENOMIC DNA]</scope>
    <source>
        <strain evidence="3">F 1598</strain>
    </source>
</reference>
<dbReference type="Gene3D" id="1.20.1280.50">
    <property type="match status" value="1"/>
</dbReference>
<dbReference type="AlphaFoldDB" id="A0A0C3F2D2"/>
<feature type="domain" description="F-box" evidence="1">
    <location>
        <begin position="69"/>
        <end position="121"/>
    </location>
</feature>
<gene>
    <name evidence="2" type="ORF">PILCRDRAFT_828386</name>
</gene>
<dbReference type="Proteomes" id="UP000054166">
    <property type="component" value="Unassembled WGS sequence"/>
</dbReference>
<dbReference type="SUPFAM" id="SSF81383">
    <property type="entry name" value="F-box domain"/>
    <property type="match status" value="1"/>
</dbReference>
<dbReference type="InParanoid" id="A0A0C3F2D2"/>
<dbReference type="EMBL" id="KN833064">
    <property type="protein sequence ID" value="KIM74229.1"/>
    <property type="molecule type" value="Genomic_DNA"/>
</dbReference>
<keyword evidence="3" id="KW-1185">Reference proteome</keyword>
<dbReference type="STRING" id="765440.A0A0C3F2D2"/>
<reference evidence="2 3" key="1">
    <citation type="submission" date="2014-04" db="EMBL/GenBank/DDBJ databases">
        <authorList>
            <consortium name="DOE Joint Genome Institute"/>
            <person name="Kuo A."/>
            <person name="Tarkka M."/>
            <person name="Buscot F."/>
            <person name="Kohler A."/>
            <person name="Nagy L.G."/>
            <person name="Floudas D."/>
            <person name="Copeland A."/>
            <person name="Barry K.W."/>
            <person name="Cichocki N."/>
            <person name="Veneault-Fourrey C."/>
            <person name="LaButti K."/>
            <person name="Lindquist E.A."/>
            <person name="Lipzen A."/>
            <person name="Lundell T."/>
            <person name="Morin E."/>
            <person name="Murat C."/>
            <person name="Sun H."/>
            <person name="Tunlid A."/>
            <person name="Henrissat B."/>
            <person name="Grigoriev I.V."/>
            <person name="Hibbett D.S."/>
            <person name="Martin F."/>
            <person name="Nordberg H.P."/>
            <person name="Cantor M.N."/>
            <person name="Hua S.X."/>
        </authorList>
    </citation>
    <scope>NUCLEOTIDE SEQUENCE [LARGE SCALE GENOMIC DNA]</scope>
    <source>
        <strain evidence="2 3">F 1598</strain>
    </source>
</reference>
<evidence type="ECO:0000313" key="2">
    <source>
        <dbReference type="EMBL" id="KIM74229.1"/>
    </source>
</evidence>
<sequence>MIHHRAKVAKNMLEVSHKSVMHLELDSPEPTEPTDYPTGLFTRPVSAPSSPSPLWQLDEHFPRRSGVVPQLPNETLCAIFDEGRRFITAGEGSWLISVSHVCRRWRDVAIHTPFLWTNIYFGSRSRSPKALGYIQACLERSRNCPLDITLRFGDNGRAQEREEAVDRLRSHLDVIIPHTNRWRTLVVHVHHFTSLPILLDQLPSQIAILKHIRIELENHVYGPHDRVIFSKGAPMLASVELHRISYLSCRLPLSHLTSLVLTRSGRALTLAEFTMVLTTPSSLRELSLFGDTVSSGIDPWASIHLPHLTALTLHPGADTPFTHLCNALVTPALESLALGHFSAESIRILTESLLPNSPRFPKLRMLELSIVTGLSTPVGAQIISLLEELPMITELALFSFHASEYTPLLQALYCVAPAQANDQMQDFLAVWLSGGSQPQPAKRVLLPNLSTIGITPIDDANIAKISKLISTRQVAGQAISCLKTSSYDRFPLDQIQWLREHVRLDYH</sequence>
<dbReference type="Pfam" id="PF12937">
    <property type="entry name" value="F-box-like"/>
    <property type="match status" value="1"/>
</dbReference>
<dbReference type="InterPro" id="IPR036047">
    <property type="entry name" value="F-box-like_dom_sf"/>
</dbReference>
<dbReference type="HOGENOM" id="CLU_020999_3_1_1"/>
<evidence type="ECO:0000259" key="1">
    <source>
        <dbReference type="Pfam" id="PF12937"/>
    </source>
</evidence>
<dbReference type="SUPFAM" id="SSF52047">
    <property type="entry name" value="RNI-like"/>
    <property type="match status" value="1"/>
</dbReference>
<proteinExistence type="predicted"/>
<dbReference type="InterPro" id="IPR001810">
    <property type="entry name" value="F-box_dom"/>
</dbReference>
<name>A0A0C3F2D2_PILCF</name>
<protein>
    <recommendedName>
        <fullName evidence="1">F-box domain-containing protein</fullName>
    </recommendedName>
</protein>
<dbReference type="Gene3D" id="3.80.10.10">
    <property type="entry name" value="Ribonuclease Inhibitor"/>
    <property type="match status" value="1"/>
</dbReference>